<accession>A0A937UT31</accession>
<name>A0A937UT31_9ACTN</name>
<feature type="domain" description="Aminoglycoside phosphotransferase" evidence="2">
    <location>
        <begin position="75"/>
        <end position="342"/>
    </location>
</feature>
<sequence length="418" mass="42652">MDATPAHPVTAGPRASASPETGSRVPAPDPEPALTHGLAALAARLAAPGETPRPGGETRPATGGAIEVLSQRHDRLVVRRGGLVLKAHPPGTDPAALAERLRAAADPLLASALLAPLPIPGAELAGYATRVADRWVSAWPLGGALGPADTETAPWEEAAEVLARLHTAPYPAAMTTIAAHPRRRLGPAIAALTLATPGPDTASTRNAAPTTNTGPASTAPAVPLPAGPAGSDGALATTATAGTARDAVLAAYRALPGRKATSTAWPGRPRTLIHGDWHLGQLVQTAVGGWRLIDIDDLGVGDPAWDLARPAAGFAAGLLPPEVWARFVDAYRAAGGPALPGEGDPWPAVDLPARTFVVEFAARALTTSWPAPAAGDAPDRPDQQADEDGEDSKGDQERVGDAFVACCRQMVATRATDR</sequence>
<dbReference type="Gene3D" id="3.90.1200.10">
    <property type="match status" value="1"/>
</dbReference>
<evidence type="ECO:0000259" key="2">
    <source>
        <dbReference type="Pfam" id="PF01636"/>
    </source>
</evidence>
<dbReference type="RefSeq" id="WP_203031788.1">
    <property type="nucleotide sequence ID" value="NZ_JAEACQ010000232.1"/>
</dbReference>
<evidence type="ECO:0000313" key="4">
    <source>
        <dbReference type="Proteomes" id="UP000604475"/>
    </source>
</evidence>
<feature type="region of interest" description="Disordered" evidence="1">
    <location>
        <begin position="196"/>
        <end position="235"/>
    </location>
</feature>
<protein>
    <submittedName>
        <fullName evidence="3">Phosphotransferase</fullName>
    </submittedName>
</protein>
<dbReference type="Proteomes" id="UP000604475">
    <property type="component" value="Unassembled WGS sequence"/>
</dbReference>
<feature type="compositionally biased region" description="Polar residues" evidence="1">
    <location>
        <begin position="201"/>
        <end position="216"/>
    </location>
</feature>
<dbReference type="InterPro" id="IPR002575">
    <property type="entry name" value="Aminoglycoside_PTrfase"/>
</dbReference>
<comment type="caution">
    <text evidence="3">The sequence shown here is derived from an EMBL/GenBank/DDBJ whole genome shotgun (WGS) entry which is preliminary data.</text>
</comment>
<dbReference type="AlphaFoldDB" id="A0A937UT31"/>
<proteinExistence type="predicted"/>
<dbReference type="SUPFAM" id="SSF56112">
    <property type="entry name" value="Protein kinase-like (PK-like)"/>
    <property type="match status" value="1"/>
</dbReference>
<keyword evidence="4" id="KW-1185">Reference proteome</keyword>
<organism evidence="3 4">
    <name type="scientific">Frankia nepalensis</name>
    <dbReference type="NCBI Taxonomy" id="1836974"/>
    <lineage>
        <taxon>Bacteria</taxon>
        <taxon>Bacillati</taxon>
        <taxon>Actinomycetota</taxon>
        <taxon>Actinomycetes</taxon>
        <taxon>Frankiales</taxon>
        <taxon>Frankiaceae</taxon>
        <taxon>Frankia</taxon>
    </lineage>
</organism>
<evidence type="ECO:0000313" key="3">
    <source>
        <dbReference type="EMBL" id="MBL7629566.1"/>
    </source>
</evidence>
<reference evidence="3" key="1">
    <citation type="submission" date="2020-12" db="EMBL/GenBank/DDBJ databases">
        <title>Genomic characterization of non-nitrogen-fixing Frankia strains.</title>
        <authorList>
            <person name="Carlos-Shanley C."/>
            <person name="Guerra T."/>
            <person name="Hahn D."/>
        </authorList>
    </citation>
    <scope>NUCLEOTIDE SEQUENCE</scope>
    <source>
        <strain evidence="3">CN6</strain>
    </source>
</reference>
<dbReference type="EMBL" id="JAEACQ010000232">
    <property type="protein sequence ID" value="MBL7629566.1"/>
    <property type="molecule type" value="Genomic_DNA"/>
</dbReference>
<feature type="region of interest" description="Disordered" evidence="1">
    <location>
        <begin position="369"/>
        <end position="399"/>
    </location>
</feature>
<feature type="region of interest" description="Disordered" evidence="1">
    <location>
        <begin position="1"/>
        <end position="33"/>
    </location>
</feature>
<evidence type="ECO:0000256" key="1">
    <source>
        <dbReference type="SAM" id="MobiDB-lite"/>
    </source>
</evidence>
<gene>
    <name evidence="3" type="ORF">I7412_20820</name>
</gene>
<dbReference type="Pfam" id="PF01636">
    <property type="entry name" value="APH"/>
    <property type="match status" value="1"/>
</dbReference>
<dbReference type="InterPro" id="IPR011009">
    <property type="entry name" value="Kinase-like_dom_sf"/>
</dbReference>